<dbReference type="HOGENOM" id="CLU_1815218_0_0_1"/>
<dbReference type="KEGG" id="tng:GSTEN00025968G001"/>
<dbReference type="EMBL" id="CAAE01014781">
    <property type="protein sequence ID" value="CAG05817.1"/>
    <property type="molecule type" value="Genomic_DNA"/>
</dbReference>
<organism evidence="1">
    <name type="scientific">Tetraodon nigroviridis</name>
    <name type="common">Spotted green pufferfish</name>
    <name type="synonym">Chelonodon nigroviridis</name>
    <dbReference type="NCBI Taxonomy" id="99883"/>
    <lineage>
        <taxon>Eukaryota</taxon>
        <taxon>Metazoa</taxon>
        <taxon>Chordata</taxon>
        <taxon>Craniata</taxon>
        <taxon>Vertebrata</taxon>
        <taxon>Euteleostomi</taxon>
        <taxon>Actinopterygii</taxon>
        <taxon>Neopterygii</taxon>
        <taxon>Teleostei</taxon>
        <taxon>Neoteleostei</taxon>
        <taxon>Acanthomorphata</taxon>
        <taxon>Eupercaria</taxon>
        <taxon>Tetraodontiformes</taxon>
        <taxon>Tetradontoidea</taxon>
        <taxon>Tetraodontidae</taxon>
        <taxon>Tetraodon</taxon>
    </lineage>
</organism>
<protein>
    <submittedName>
        <fullName evidence="1">Chromosome 2 SCAF14781, whole genome shotgun sequence</fullName>
    </submittedName>
</protein>
<reference evidence="2" key="3">
    <citation type="submission" date="2025-05" db="UniProtKB">
        <authorList>
            <consortium name="Ensembl"/>
        </authorList>
    </citation>
    <scope>IDENTIFICATION</scope>
</reference>
<evidence type="ECO:0000313" key="3">
    <source>
        <dbReference type="Proteomes" id="UP000007303"/>
    </source>
</evidence>
<sequence>MSFRLATTQRISYDLLNNEYLTSTERRAAEEPGLLLGHWNMLKSALRRCRARMNNTTGCRGSGAPSTKDRAKTLCPKNHVERENAQPRLRDEQILQLLHFDLFLSTERLKTNKRHRGPALQNEYANLFQKLHASVYQHKAQR</sequence>
<keyword evidence="3" id="KW-1185">Reference proteome</keyword>
<dbReference type="Proteomes" id="UP000007303">
    <property type="component" value="Unassembled WGS sequence"/>
</dbReference>
<reference evidence="1 3" key="1">
    <citation type="journal article" date="2004" name="Nature">
        <title>Genome duplication in the teleost fish Tetraodon nigroviridis reveals the early vertebrate proto-karyotype.</title>
        <authorList>
            <person name="Jaillon O."/>
            <person name="Aury J.-M."/>
            <person name="Brunet F."/>
            <person name="Petit J.-L."/>
            <person name="Stange-Thomann N."/>
            <person name="Mauceli E."/>
            <person name="Bouneau L."/>
            <person name="Fischer C."/>
            <person name="Ozouf-Costaz C."/>
            <person name="Bernot A."/>
            <person name="Nicaud S."/>
            <person name="Jaffe D."/>
            <person name="Fisher S."/>
            <person name="Lutfalla G."/>
            <person name="Dossat C."/>
            <person name="Segurens B."/>
            <person name="Dasilva C."/>
            <person name="Salanoubat M."/>
            <person name="Levy M."/>
            <person name="Boudet N."/>
            <person name="Castellano S."/>
            <person name="Anthouard V."/>
            <person name="Jubin C."/>
            <person name="Castelli V."/>
            <person name="Katinka M."/>
            <person name="Vacherie B."/>
            <person name="Biemont C."/>
            <person name="Skalli Z."/>
            <person name="Cattolico L."/>
            <person name="Poulain J."/>
            <person name="De Berardinis V."/>
            <person name="Cruaud C."/>
            <person name="Duprat S."/>
            <person name="Brottier P."/>
            <person name="Coutanceau J.-P."/>
            <person name="Gouzy J."/>
            <person name="Parra G."/>
            <person name="Lardier G."/>
            <person name="Chapple C."/>
            <person name="McKernan K.J."/>
            <person name="McEwan P."/>
            <person name="Bosak S."/>
            <person name="Kellis M."/>
            <person name="Volff J.-N."/>
            <person name="Guigo R."/>
            <person name="Zody M.C."/>
            <person name="Mesirov J."/>
            <person name="Lindblad-Toh K."/>
            <person name="Birren B."/>
            <person name="Nusbaum C."/>
            <person name="Kahn D."/>
            <person name="Robinson-Rechavi M."/>
            <person name="Laudet V."/>
            <person name="Schachter V."/>
            <person name="Quetier F."/>
            <person name="Saurin W."/>
            <person name="Scarpelli C."/>
            <person name="Wincker P."/>
            <person name="Lander E.S."/>
            <person name="Weissenbach J."/>
            <person name="Roest Crollius H."/>
        </authorList>
    </citation>
    <scope>NUCLEOTIDE SEQUENCE [LARGE SCALE GENOMIC DNA]</scope>
</reference>
<dbReference type="Ensembl" id="ENSTNIT00000017112.1">
    <property type="protein sequence ID" value="ENSTNIP00000016898.1"/>
    <property type="gene ID" value="ENSTNIG00000013893.1"/>
</dbReference>
<reference evidence="1" key="2">
    <citation type="submission" date="2004-02" db="EMBL/GenBank/DDBJ databases">
        <authorList>
            <consortium name="Genoscope"/>
            <consortium name="Whitehead Institute Centre for Genome Research"/>
        </authorList>
    </citation>
    <scope>NUCLEOTIDE SEQUENCE</scope>
</reference>
<evidence type="ECO:0000313" key="1">
    <source>
        <dbReference type="EMBL" id="CAG05817.1"/>
    </source>
</evidence>
<dbReference type="AlphaFoldDB" id="Q4S0L5"/>
<name>Q4S0L5_TETNG</name>
<proteinExistence type="predicted"/>
<gene>
    <name evidence="1" type="ORF">GSTENG00025968001</name>
</gene>
<evidence type="ECO:0000313" key="2">
    <source>
        <dbReference type="Ensembl" id="ENSTNIP00000016898.1"/>
    </source>
</evidence>
<accession>Q4S0L5</accession>